<evidence type="ECO:0000256" key="4">
    <source>
        <dbReference type="ARBA" id="ARBA00022527"/>
    </source>
</evidence>
<keyword evidence="7" id="KW-0418">Kinase</keyword>
<dbReference type="PROSITE" id="PS00108">
    <property type="entry name" value="PROTEIN_KINASE_ST"/>
    <property type="match status" value="1"/>
</dbReference>
<dbReference type="Gramene" id="Solyc05g055860.3.1">
    <property type="protein sequence ID" value="Solyc05g055860.3.1"/>
    <property type="gene ID" value="Solyc05g055860.3"/>
</dbReference>
<dbReference type="InterPro" id="IPR008271">
    <property type="entry name" value="Ser/Thr_kinase_AS"/>
</dbReference>
<keyword evidence="15" id="KW-1185">Reference proteome</keyword>
<dbReference type="FunFam" id="3.30.200.20:FF:000266">
    <property type="entry name" value="probable serine/threonine-protein kinase RLCKVII"/>
    <property type="match status" value="1"/>
</dbReference>
<keyword evidence="8 11" id="KW-0067">ATP-binding</keyword>
<dbReference type="SMART" id="SM00220">
    <property type="entry name" value="S_TKc"/>
    <property type="match status" value="1"/>
</dbReference>
<name>A0A3Q7GN63_SOLLC</name>
<evidence type="ECO:0000256" key="9">
    <source>
        <dbReference type="ARBA" id="ARBA00023136"/>
    </source>
</evidence>
<feature type="compositionally biased region" description="Low complexity" evidence="12">
    <location>
        <begin position="493"/>
        <end position="502"/>
    </location>
</feature>
<evidence type="ECO:0000313" key="14">
    <source>
        <dbReference type="EnsemblPlants" id="Solyc05g055860.3.1"/>
    </source>
</evidence>
<protein>
    <recommendedName>
        <fullName evidence="13">Protein kinase domain-containing protein</fullName>
    </recommendedName>
</protein>
<dbReference type="AlphaFoldDB" id="A0A3Q7GN63"/>
<feature type="binding site" evidence="11">
    <location>
        <position position="110"/>
    </location>
    <ligand>
        <name>ATP</name>
        <dbReference type="ChEBI" id="CHEBI:30616"/>
    </ligand>
</feature>
<dbReference type="Proteomes" id="UP000004994">
    <property type="component" value="Chromosome 5"/>
</dbReference>
<sequence>MSCLPCFKKKTESSEDDVPVAQSKGISTTPPNPGITYVHFLHAFWIKRPAEPFHKGDNAGGNVNSNAKTYTFRELASATKNFKQECLIGEGGFGRVFKGTIQGGEIVAVKQLDRSGTQGNQEFIVEVSKLTLLKHQNLVNLLGYCADGDQRILVYEYMPMGCLNDHLLDLEEDKKPLGWLSRMKIALGAANGLEYLHETTNPPIIYRDLKGTNILLDKDFNPRLSDYGLSKLAGGGSRTNMSPMMMGTGYCAPEFEKNGEHTLKSDVYCFGIVLLELITGRRAVDTTRPADEQNLVAWAQPYFKDPKKFHELADPRLGKSFPVKGLNQAVGVTAMCLQDEPMVRPLIGDVVAALTFLTMPQPDDPIPSSPPAPTPTSNNEDQASSENEDQDYSDDEDQGYSDEEYEDSENDEQNDEKVHDKQRSQKVSDKRKSQKNRDSQEDEKASSEYGYGSASGSSEYEDSGDGEKPKITAKSAKYASHSRHKSKVKSRTKSTNSGTSNR</sequence>
<evidence type="ECO:0000256" key="6">
    <source>
        <dbReference type="ARBA" id="ARBA00022741"/>
    </source>
</evidence>
<dbReference type="PaxDb" id="4081-Solyc05g055860.2.1"/>
<feature type="compositionally biased region" description="Low complexity" evidence="12">
    <location>
        <begin position="447"/>
        <end position="458"/>
    </location>
</feature>
<evidence type="ECO:0000256" key="1">
    <source>
        <dbReference type="ARBA" id="ARBA00004193"/>
    </source>
</evidence>
<keyword evidence="5" id="KW-0808">Transferase</keyword>
<dbReference type="CDD" id="cd14066">
    <property type="entry name" value="STKc_IRAK"/>
    <property type="match status" value="1"/>
</dbReference>
<dbReference type="PANTHER" id="PTHR47985:SF50">
    <property type="entry name" value="SERINE_THREONINE-PROTEIN KINASE CDL1-LIKE"/>
    <property type="match status" value="1"/>
</dbReference>
<reference evidence="14" key="2">
    <citation type="submission" date="2019-01" db="UniProtKB">
        <authorList>
            <consortium name="EnsemblPlants"/>
        </authorList>
    </citation>
    <scope>IDENTIFICATION</scope>
    <source>
        <strain evidence="14">cv. Heinz 1706</strain>
    </source>
</reference>
<keyword evidence="4" id="KW-0723">Serine/threonine-protein kinase</keyword>
<dbReference type="GO" id="GO:0005886">
    <property type="term" value="C:plasma membrane"/>
    <property type="evidence" value="ECO:0007669"/>
    <property type="project" value="UniProtKB-SubCell"/>
</dbReference>
<evidence type="ECO:0000256" key="10">
    <source>
        <dbReference type="ARBA" id="ARBA00023288"/>
    </source>
</evidence>
<evidence type="ECO:0000313" key="15">
    <source>
        <dbReference type="Proteomes" id="UP000004994"/>
    </source>
</evidence>
<evidence type="ECO:0000256" key="5">
    <source>
        <dbReference type="ARBA" id="ARBA00022679"/>
    </source>
</evidence>
<dbReference type="InterPro" id="IPR011009">
    <property type="entry name" value="Kinase-like_dom_sf"/>
</dbReference>
<dbReference type="InterPro" id="IPR001245">
    <property type="entry name" value="Ser-Thr/Tyr_kinase_cat_dom"/>
</dbReference>
<dbReference type="GO" id="GO:0004672">
    <property type="term" value="F:protein kinase activity"/>
    <property type="evidence" value="ECO:0000318"/>
    <property type="project" value="GO_Central"/>
</dbReference>
<keyword evidence="3" id="KW-1003">Cell membrane</keyword>
<feature type="compositionally biased region" description="Basic residues" evidence="12">
    <location>
        <begin position="480"/>
        <end position="492"/>
    </location>
</feature>
<organism evidence="14">
    <name type="scientific">Solanum lycopersicum</name>
    <name type="common">Tomato</name>
    <name type="synonym">Lycopersicon esculentum</name>
    <dbReference type="NCBI Taxonomy" id="4081"/>
    <lineage>
        <taxon>Eukaryota</taxon>
        <taxon>Viridiplantae</taxon>
        <taxon>Streptophyta</taxon>
        <taxon>Embryophyta</taxon>
        <taxon>Tracheophyta</taxon>
        <taxon>Spermatophyta</taxon>
        <taxon>Magnoliopsida</taxon>
        <taxon>eudicotyledons</taxon>
        <taxon>Gunneridae</taxon>
        <taxon>Pentapetalae</taxon>
        <taxon>asterids</taxon>
        <taxon>lamiids</taxon>
        <taxon>Solanales</taxon>
        <taxon>Solanaceae</taxon>
        <taxon>Solanoideae</taxon>
        <taxon>Solaneae</taxon>
        <taxon>Solanum</taxon>
        <taxon>Solanum subgen. Lycopersicon</taxon>
    </lineage>
</organism>
<dbReference type="InParanoid" id="A0A3Q7GN63"/>
<dbReference type="SUPFAM" id="SSF56112">
    <property type="entry name" value="Protein kinase-like (PK-like)"/>
    <property type="match status" value="1"/>
</dbReference>
<evidence type="ECO:0000256" key="12">
    <source>
        <dbReference type="SAM" id="MobiDB-lite"/>
    </source>
</evidence>
<dbReference type="Pfam" id="PF07714">
    <property type="entry name" value="PK_Tyr_Ser-Thr"/>
    <property type="match status" value="1"/>
</dbReference>
<keyword evidence="9" id="KW-0472">Membrane</keyword>
<keyword evidence="10" id="KW-0449">Lipoprotein</keyword>
<keyword evidence="6 11" id="KW-0547">Nucleotide-binding</keyword>
<evidence type="ECO:0000256" key="2">
    <source>
        <dbReference type="ARBA" id="ARBA00008684"/>
    </source>
</evidence>
<comment type="similarity">
    <text evidence="2">Belongs to the protein kinase superfamily. Ser/Thr protein kinase family.</text>
</comment>
<evidence type="ECO:0000256" key="7">
    <source>
        <dbReference type="ARBA" id="ARBA00022777"/>
    </source>
</evidence>
<dbReference type="FunFam" id="1.10.510.10:FF:000032">
    <property type="entry name" value="Serine/threonine-protein kinase PBS1"/>
    <property type="match status" value="1"/>
</dbReference>
<dbReference type="PANTHER" id="PTHR47985">
    <property type="entry name" value="OS07G0668900 PROTEIN"/>
    <property type="match status" value="1"/>
</dbReference>
<dbReference type="GO" id="GO:0090404">
    <property type="term" value="C:pollen tube tip"/>
    <property type="evidence" value="ECO:0007669"/>
    <property type="project" value="UniProtKB-ARBA"/>
</dbReference>
<dbReference type="PROSITE" id="PS50011">
    <property type="entry name" value="PROTEIN_KINASE_DOM"/>
    <property type="match status" value="1"/>
</dbReference>
<dbReference type="PROSITE" id="PS00107">
    <property type="entry name" value="PROTEIN_KINASE_ATP"/>
    <property type="match status" value="1"/>
</dbReference>
<evidence type="ECO:0000256" key="3">
    <source>
        <dbReference type="ARBA" id="ARBA00022475"/>
    </source>
</evidence>
<dbReference type="InterPro" id="IPR000719">
    <property type="entry name" value="Prot_kinase_dom"/>
</dbReference>
<dbReference type="Gene3D" id="1.10.510.10">
    <property type="entry name" value="Transferase(Phosphotransferase) domain 1"/>
    <property type="match status" value="1"/>
</dbReference>
<feature type="domain" description="Protein kinase" evidence="13">
    <location>
        <begin position="82"/>
        <end position="357"/>
    </location>
</feature>
<accession>A0A3Q7GN63</accession>
<dbReference type="OMA" id="MGCLNDH"/>
<dbReference type="InterPro" id="IPR017441">
    <property type="entry name" value="Protein_kinase_ATP_BS"/>
</dbReference>
<dbReference type="GO" id="GO:0005524">
    <property type="term" value="F:ATP binding"/>
    <property type="evidence" value="ECO:0007669"/>
    <property type="project" value="UniProtKB-UniRule"/>
</dbReference>
<feature type="compositionally biased region" description="Pro residues" evidence="12">
    <location>
        <begin position="362"/>
        <end position="374"/>
    </location>
</feature>
<feature type="region of interest" description="Disordered" evidence="12">
    <location>
        <begin position="361"/>
        <end position="502"/>
    </location>
</feature>
<reference evidence="14" key="1">
    <citation type="journal article" date="2012" name="Nature">
        <title>The tomato genome sequence provides insights into fleshy fruit evolution.</title>
        <authorList>
            <consortium name="Tomato Genome Consortium"/>
        </authorList>
    </citation>
    <scope>NUCLEOTIDE SEQUENCE [LARGE SCALE GENOMIC DNA]</scope>
    <source>
        <strain evidence="14">cv. Heinz 1706</strain>
    </source>
</reference>
<feature type="compositionally biased region" description="Acidic residues" evidence="12">
    <location>
        <begin position="386"/>
        <end position="414"/>
    </location>
</feature>
<dbReference type="EnsemblPlants" id="Solyc05g055860.3.1">
    <property type="protein sequence ID" value="Solyc05g055860.3.1"/>
    <property type="gene ID" value="Solyc05g055860.3"/>
</dbReference>
<evidence type="ECO:0000256" key="11">
    <source>
        <dbReference type="PROSITE-ProRule" id="PRU10141"/>
    </source>
</evidence>
<evidence type="ECO:0000256" key="8">
    <source>
        <dbReference type="ARBA" id="ARBA00022840"/>
    </source>
</evidence>
<dbReference type="GO" id="GO:0010183">
    <property type="term" value="P:pollen tube guidance"/>
    <property type="evidence" value="ECO:0007669"/>
    <property type="project" value="UniProtKB-ARBA"/>
</dbReference>
<dbReference type="GO" id="GO:0004674">
    <property type="term" value="F:protein serine/threonine kinase activity"/>
    <property type="evidence" value="ECO:0007669"/>
    <property type="project" value="UniProtKB-KW"/>
</dbReference>
<comment type="subcellular location">
    <subcellularLocation>
        <location evidence="1">Cell membrane</location>
        <topology evidence="1">Lipid-anchor</topology>
    </subcellularLocation>
</comment>
<dbReference type="Gene3D" id="3.30.200.20">
    <property type="entry name" value="Phosphorylase Kinase, domain 1"/>
    <property type="match status" value="1"/>
</dbReference>
<dbReference type="STRING" id="4081.A0A3Q7GN63"/>
<proteinExistence type="inferred from homology"/>
<evidence type="ECO:0000259" key="13">
    <source>
        <dbReference type="PROSITE" id="PS50011"/>
    </source>
</evidence>
<feature type="compositionally biased region" description="Basic and acidic residues" evidence="12">
    <location>
        <begin position="415"/>
        <end position="446"/>
    </location>
</feature>